<dbReference type="InterPro" id="IPR016136">
    <property type="entry name" value="DNA_helicase_N/primase_C"/>
</dbReference>
<dbReference type="InterPro" id="IPR006171">
    <property type="entry name" value="TOPRIM_dom"/>
</dbReference>
<keyword evidence="6 12" id="KW-0479">Metal-binding</keyword>
<dbReference type="PANTHER" id="PTHR30313:SF2">
    <property type="entry name" value="DNA PRIMASE"/>
    <property type="match status" value="1"/>
</dbReference>
<dbReference type="PIRSF" id="PIRSF002811">
    <property type="entry name" value="DnaG"/>
    <property type="match status" value="1"/>
</dbReference>
<dbReference type="AlphaFoldDB" id="A0A1K1P724"/>
<dbReference type="Proteomes" id="UP000183461">
    <property type="component" value="Unassembled WGS sequence"/>
</dbReference>
<evidence type="ECO:0000256" key="3">
    <source>
        <dbReference type="ARBA" id="ARBA00022679"/>
    </source>
</evidence>
<evidence type="ECO:0000256" key="14">
    <source>
        <dbReference type="PIRSR" id="PIRSR002811-1"/>
    </source>
</evidence>
<dbReference type="Pfam" id="PF08275">
    <property type="entry name" value="DNAG_N"/>
    <property type="match status" value="1"/>
</dbReference>
<keyword evidence="7 12" id="KW-0863">Zinc-finger</keyword>
<dbReference type="GO" id="GO:0005524">
    <property type="term" value="F:ATP binding"/>
    <property type="evidence" value="ECO:0007669"/>
    <property type="project" value="InterPro"/>
</dbReference>
<evidence type="ECO:0000256" key="10">
    <source>
        <dbReference type="ARBA" id="ARBA00023125"/>
    </source>
</evidence>
<dbReference type="RefSeq" id="WP_072300778.1">
    <property type="nucleotide sequence ID" value="NZ_FPIP01000007.1"/>
</dbReference>
<evidence type="ECO:0000256" key="12">
    <source>
        <dbReference type="HAMAP-Rule" id="MF_00974"/>
    </source>
</evidence>
<keyword evidence="10 12" id="KW-0238">DNA-binding</keyword>
<dbReference type="InterPro" id="IPR036977">
    <property type="entry name" value="DNA_primase_Znf_CHC2"/>
</dbReference>
<dbReference type="Pfam" id="PF00772">
    <property type="entry name" value="DnaB"/>
    <property type="match status" value="1"/>
</dbReference>
<evidence type="ECO:0000256" key="8">
    <source>
        <dbReference type="ARBA" id="ARBA00022833"/>
    </source>
</evidence>
<dbReference type="GO" id="GO:0003677">
    <property type="term" value="F:DNA binding"/>
    <property type="evidence" value="ECO:0007669"/>
    <property type="project" value="UniProtKB-KW"/>
</dbReference>
<comment type="function">
    <text evidence="12 13">RNA polymerase that catalyzes the synthesis of short RNA molecules used as primers for DNA polymerase during DNA replication.</text>
</comment>
<dbReference type="Pfam" id="PF10410">
    <property type="entry name" value="DnaB_bind"/>
    <property type="match status" value="1"/>
</dbReference>
<name>A0A1K1P724_RUMFL</name>
<keyword evidence="3 12" id="KW-0808">Transferase</keyword>
<dbReference type="GO" id="GO:0003678">
    <property type="term" value="F:DNA helicase activity"/>
    <property type="evidence" value="ECO:0007669"/>
    <property type="project" value="InterPro"/>
</dbReference>
<dbReference type="GO" id="GO:1990077">
    <property type="term" value="C:primosome complex"/>
    <property type="evidence" value="ECO:0007669"/>
    <property type="project" value="UniProtKB-KW"/>
</dbReference>
<keyword evidence="8 12" id="KW-0862">Zinc</keyword>
<proteinExistence type="inferred from homology"/>
<dbReference type="InterPro" id="IPR030846">
    <property type="entry name" value="DnaG_bac"/>
</dbReference>
<dbReference type="SUPFAM" id="SSF56731">
    <property type="entry name" value="DNA primase core"/>
    <property type="match status" value="1"/>
</dbReference>
<dbReference type="GO" id="GO:0006269">
    <property type="term" value="P:DNA replication, synthesis of primer"/>
    <property type="evidence" value="ECO:0007669"/>
    <property type="project" value="UniProtKB-UniRule"/>
</dbReference>
<evidence type="ECO:0000259" key="15">
    <source>
        <dbReference type="PROSITE" id="PS50880"/>
    </source>
</evidence>
<dbReference type="HAMAP" id="MF_00974">
    <property type="entry name" value="DNA_primase_DnaG"/>
    <property type="match status" value="1"/>
</dbReference>
<dbReference type="InterPro" id="IPR006295">
    <property type="entry name" value="DNA_primase_DnaG"/>
</dbReference>
<dbReference type="GO" id="GO:0008270">
    <property type="term" value="F:zinc ion binding"/>
    <property type="evidence" value="ECO:0007669"/>
    <property type="project" value="UniProtKB-UniRule"/>
</dbReference>
<dbReference type="InterPro" id="IPR037068">
    <property type="entry name" value="DNA_primase_core_N_sf"/>
</dbReference>
<evidence type="ECO:0000256" key="6">
    <source>
        <dbReference type="ARBA" id="ARBA00022723"/>
    </source>
</evidence>
<dbReference type="SMART" id="SM00493">
    <property type="entry name" value="TOPRIM"/>
    <property type="match status" value="1"/>
</dbReference>
<dbReference type="EMBL" id="FPIP01000007">
    <property type="protein sequence ID" value="SFW43586.1"/>
    <property type="molecule type" value="Genomic_DNA"/>
</dbReference>
<dbReference type="Pfam" id="PF01807">
    <property type="entry name" value="Zn_ribbon_DnaG"/>
    <property type="match status" value="1"/>
</dbReference>
<keyword evidence="2 12" id="KW-0639">Primosome</keyword>
<evidence type="ECO:0000313" key="17">
    <source>
        <dbReference type="Proteomes" id="UP000183461"/>
    </source>
</evidence>
<dbReference type="Gene3D" id="3.90.980.10">
    <property type="entry name" value="DNA primase, catalytic core, N-terminal domain"/>
    <property type="match status" value="1"/>
</dbReference>
<evidence type="ECO:0000256" key="4">
    <source>
        <dbReference type="ARBA" id="ARBA00022695"/>
    </source>
</evidence>
<keyword evidence="11 12" id="KW-0804">Transcription</keyword>
<comment type="subunit">
    <text evidence="12">Monomer. Interacts with DnaB.</text>
</comment>
<dbReference type="InterPro" id="IPR050219">
    <property type="entry name" value="DnaG_primase"/>
</dbReference>
<dbReference type="InterPro" id="IPR036185">
    <property type="entry name" value="DNA_heli_DnaB-like_N_sf"/>
</dbReference>
<keyword evidence="4 12" id="KW-0548">Nucleotidyltransferase</keyword>
<dbReference type="GO" id="GO:0003899">
    <property type="term" value="F:DNA-directed RNA polymerase activity"/>
    <property type="evidence" value="ECO:0007669"/>
    <property type="project" value="UniProtKB-UniRule"/>
</dbReference>
<feature type="domain" description="Toprim" evidence="15">
    <location>
        <begin position="252"/>
        <end position="333"/>
    </location>
</feature>
<dbReference type="Gene3D" id="1.10.860.10">
    <property type="entry name" value="DNAb Helicase, Chain A"/>
    <property type="match status" value="1"/>
</dbReference>
<evidence type="ECO:0000256" key="11">
    <source>
        <dbReference type="ARBA" id="ARBA00023163"/>
    </source>
</evidence>
<dbReference type="Pfam" id="PF13155">
    <property type="entry name" value="Toprim_2"/>
    <property type="match status" value="1"/>
</dbReference>
<evidence type="ECO:0000256" key="5">
    <source>
        <dbReference type="ARBA" id="ARBA00022705"/>
    </source>
</evidence>
<evidence type="ECO:0000256" key="13">
    <source>
        <dbReference type="PIRNR" id="PIRNR002811"/>
    </source>
</evidence>
<dbReference type="InterPro" id="IPR034151">
    <property type="entry name" value="TOPRIM_DnaG_bac"/>
</dbReference>
<evidence type="ECO:0000256" key="9">
    <source>
        <dbReference type="ARBA" id="ARBA00022842"/>
    </source>
</evidence>
<evidence type="ECO:0000256" key="7">
    <source>
        <dbReference type="ARBA" id="ARBA00022771"/>
    </source>
</evidence>
<keyword evidence="1 12" id="KW-0240">DNA-directed RNA polymerase</keyword>
<dbReference type="InterPro" id="IPR013264">
    <property type="entry name" value="DNAG_N"/>
</dbReference>
<comment type="domain">
    <text evidence="12">Contains an N-terminal zinc-binding domain, a central core domain that contains the primase activity, and a C-terminal DnaB-binding domain.</text>
</comment>
<evidence type="ECO:0000313" key="16">
    <source>
        <dbReference type="EMBL" id="SFW43586.1"/>
    </source>
</evidence>
<dbReference type="Gene3D" id="3.40.1360.10">
    <property type="match status" value="1"/>
</dbReference>
<accession>A0A1K1P724</accession>
<keyword evidence="5 12" id="KW-0235">DNA replication</keyword>
<dbReference type="SUPFAM" id="SSF57783">
    <property type="entry name" value="Zinc beta-ribbon"/>
    <property type="match status" value="1"/>
</dbReference>
<dbReference type="PANTHER" id="PTHR30313">
    <property type="entry name" value="DNA PRIMASE"/>
    <property type="match status" value="1"/>
</dbReference>
<dbReference type="GO" id="GO:0005737">
    <property type="term" value="C:cytoplasm"/>
    <property type="evidence" value="ECO:0007669"/>
    <property type="project" value="TreeGrafter"/>
</dbReference>
<dbReference type="GO" id="GO:0000428">
    <property type="term" value="C:DNA-directed RNA polymerase complex"/>
    <property type="evidence" value="ECO:0007669"/>
    <property type="project" value="UniProtKB-KW"/>
</dbReference>
<comment type="similarity">
    <text evidence="12 13">Belongs to the DnaG primase family.</text>
</comment>
<comment type="cofactor">
    <cofactor evidence="12 13 14">
        <name>Zn(2+)</name>
        <dbReference type="ChEBI" id="CHEBI:29105"/>
    </cofactor>
    <text evidence="12 13 14">Binds 1 zinc ion per monomer.</text>
</comment>
<dbReference type="FunFam" id="3.90.580.10:FF:000001">
    <property type="entry name" value="DNA primase"/>
    <property type="match status" value="1"/>
</dbReference>
<organism evidence="16 17">
    <name type="scientific">Ruminococcus flavefaciens</name>
    <dbReference type="NCBI Taxonomy" id="1265"/>
    <lineage>
        <taxon>Bacteria</taxon>
        <taxon>Bacillati</taxon>
        <taxon>Bacillota</taxon>
        <taxon>Clostridia</taxon>
        <taxon>Eubacteriales</taxon>
        <taxon>Oscillospiraceae</taxon>
        <taxon>Ruminococcus</taxon>
    </lineage>
</organism>
<dbReference type="Gene3D" id="3.90.580.10">
    <property type="entry name" value="Zinc finger, CHC2-type domain"/>
    <property type="match status" value="1"/>
</dbReference>
<evidence type="ECO:0000256" key="1">
    <source>
        <dbReference type="ARBA" id="ARBA00022478"/>
    </source>
</evidence>
<dbReference type="CDD" id="cd03364">
    <property type="entry name" value="TOPRIM_DnaG_primases"/>
    <property type="match status" value="1"/>
</dbReference>
<comment type="catalytic activity">
    <reaction evidence="12">
        <text>ssDNA + n NTP = ssDNA/pppN(pN)n-1 hybrid + (n-1) diphosphate.</text>
        <dbReference type="EC" id="2.7.7.101"/>
    </reaction>
</comment>
<keyword evidence="9" id="KW-0460">Magnesium</keyword>
<feature type="zinc finger region" description="CHC2-type" evidence="12 14">
    <location>
        <begin position="38"/>
        <end position="62"/>
    </location>
</feature>
<protein>
    <recommendedName>
        <fullName evidence="12 13">DNA primase</fullName>
        <ecNumber evidence="12">2.7.7.101</ecNumber>
    </recommendedName>
</protein>
<dbReference type="InterPro" id="IPR019475">
    <property type="entry name" value="DNA_primase_DnaB-bd"/>
</dbReference>
<dbReference type="InterPro" id="IPR007693">
    <property type="entry name" value="DNA_helicase_DnaB-like_N"/>
</dbReference>
<dbReference type="SUPFAM" id="SSF48024">
    <property type="entry name" value="N-terminal domain of DnaB helicase"/>
    <property type="match status" value="1"/>
</dbReference>
<gene>
    <name evidence="12" type="primary">dnaG</name>
    <name evidence="16" type="ORF">SAMN02910280_2557</name>
</gene>
<dbReference type="EC" id="2.7.7.101" evidence="12"/>
<sequence length="578" mass="65143">MPQNDEFLYNLRNANPIETVMGGYVNVIRRGRNYVCSCPFHSEKTPSCTIFTDTQNFYCFGCGAGGDVITFIMKIENLTFPEAVKLLAQRAGLEVPAYGNKDSGYAKRKTRIYEMNRIAANFYYTNLFKGKDKTGLQYFANRKLTPQTIKKYGLGYASDSWNELTDVLRSKGYSDDEMADAWLAGMKNGRTFDMFRKRVMFPIVDLRGNIIGFGGRVLDDSQPKYLNTGKTPVFDKGSNLFSMNFAKNSNAKRLILCEGYMDVIAVNQAGFENVVATLGTAITPDQARLISHYAEEVVVAYDSDGAGQKATQKAINHFADVGLRTKILHMEGAKDPDEYIKKFGRDRFRMLIDSSNDANDFMLDKCEDGLDLTTEIGRVELLKRTSRVLAGIESPLEREVYISRTSKKCDIPVQVLKTHIDAMLQKNSKSAKNSEWRAIKAQTSYIRDDINPDAVSNKKEARAEETIISYLLKRPQEYEDVEKLAPPECFVTAFNKKVYKALLERMKNSDKFSMSLLSDEFSTEEMGRISGIAAKKREVAVTQDVVADCAQVLKSRTPKADGELSNDELLKLFRSKNK</sequence>
<dbReference type="PROSITE" id="PS50880">
    <property type="entry name" value="TOPRIM"/>
    <property type="match status" value="1"/>
</dbReference>
<dbReference type="InterPro" id="IPR002694">
    <property type="entry name" value="Znf_CHC2"/>
</dbReference>
<dbReference type="NCBIfam" id="TIGR01391">
    <property type="entry name" value="dnaG"/>
    <property type="match status" value="1"/>
</dbReference>
<dbReference type="SMART" id="SM00400">
    <property type="entry name" value="ZnF_CHCC"/>
    <property type="match status" value="1"/>
</dbReference>
<reference evidence="17" key="1">
    <citation type="submission" date="2016-11" db="EMBL/GenBank/DDBJ databases">
        <authorList>
            <person name="Varghese N."/>
            <person name="Submissions S."/>
        </authorList>
    </citation>
    <scope>NUCLEOTIDE SEQUENCE [LARGE SCALE GENOMIC DNA]</scope>
    <source>
        <strain evidence="17">YL228</strain>
    </source>
</reference>
<evidence type="ECO:0000256" key="2">
    <source>
        <dbReference type="ARBA" id="ARBA00022515"/>
    </source>
</evidence>